<dbReference type="AlphaFoldDB" id="A0A1Z8BBS8"/>
<dbReference type="Proteomes" id="UP000196102">
    <property type="component" value="Unassembled WGS sequence"/>
</dbReference>
<dbReference type="EMBL" id="MAAX01000031">
    <property type="protein sequence ID" value="OUS20044.1"/>
    <property type="molecule type" value="Genomic_DNA"/>
</dbReference>
<proteinExistence type="predicted"/>
<evidence type="ECO:0000313" key="1">
    <source>
        <dbReference type="EMBL" id="OUS20044.1"/>
    </source>
</evidence>
<name>A0A1Z8BBS8_9FLAO</name>
<dbReference type="RefSeq" id="WP_303685719.1">
    <property type="nucleotide sequence ID" value="NZ_CAJXYO010000059.1"/>
</dbReference>
<evidence type="ECO:0000313" key="2">
    <source>
        <dbReference type="Proteomes" id="UP000196102"/>
    </source>
</evidence>
<dbReference type="Pfam" id="PF13489">
    <property type="entry name" value="Methyltransf_23"/>
    <property type="match status" value="1"/>
</dbReference>
<comment type="caution">
    <text evidence="1">The sequence shown here is derived from an EMBL/GenBank/DDBJ whole genome shotgun (WGS) entry which is preliminary data.</text>
</comment>
<dbReference type="SUPFAM" id="SSF53335">
    <property type="entry name" value="S-adenosyl-L-methionine-dependent methyltransferases"/>
    <property type="match status" value="1"/>
</dbReference>
<accession>A0A1Z8BBS8</accession>
<gene>
    <name evidence="1" type="ORF">A9Q93_02035</name>
</gene>
<organism evidence="1 2">
    <name type="scientific">Nonlabens dokdonensis</name>
    <dbReference type="NCBI Taxonomy" id="328515"/>
    <lineage>
        <taxon>Bacteria</taxon>
        <taxon>Pseudomonadati</taxon>
        <taxon>Bacteroidota</taxon>
        <taxon>Flavobacteriia</taxon>
        <taxon>Flavobacteriales</taxon>
        <taxon>Flavobacteriaceae</taxon>
        <taxon>Nonlabens</taxon>
    </lineage>
</organism>
<dbReference type="Gene3D" id="3.40.50.150">
    <property type="entry name" value="Vaccinia Virus protein VP39"/>
    <property type="match status" value="1"/>
</dbReference>
<dbReference type="InterPro" id="IPR029063">
    <property type="entry name" value="SAM-dependent_MTases_sf"/>
</dbReference>
<reference evidence="2" key="1">
    <citation type="journal article" date="2017" name="Proc. Natl. Acad. Sci. U.S.A.">
        <title>Simulation of Deepwater Horizon oil plume reveals substrate specialization within a complex community of hydrocarbon-degraders.</title>
        <authorList>
            <person name="Hu P."/>
            <person name="Dubinsky E.A."/>
            <person name="Probst A.J."/>
            <person name="Wang J."/>
            <person name="Sieber C.M.K."/>
            <person name="Tom L.M."/>
            <person name="Gardinali P."/>
            <person name="Banfield J.F."/>
            <person name="Atlas R.M."/>
            <person name="Andersen G.L."/>
        </authorList>
    </citation>
    <scope>NUCLEOTIDE SEQUENCE [LARGE SCALE GENOMIC DNA]</scope>
</reference>
<sequence length="257" mass="29871">MIFSTEVASHQHKTDQPILNRCLAAYVALQDYQLGRTLEVGVGSGDGIKFYINQTTSLTVVDKNLKLFNKNNSFKNLNEITQVKAFLPEQSLNTLKKYDSIICFQFIEHIEKDFKLINLLHNLLEDDGTLFLTTPNKAESSGVNPWHYREYHQNDLEQLLSGVFNRLQFKGVFANQTSYKYHLESLKLGGKIRQTFLFNQFLKLPRSMQHFSYELANRYNRILLAKKEKYNSKIEDYKIDHIETSAGLLDFFVIAKK</sequence>
<protein>
    <recommendedName>
        <fullName evidence="3">SAM-dependent methyltransferase</fullName>
    </recommendedName>
</protein>
<evidence type="ECO:0008006" key="3">
    <source>
        <dbReference type="Google" id="ProtNLM"/>
    </source>
</evidence>